<dbReference type="RefSeq" id="XP_047774121.1">
    <property type="nucleotide sequence ID" value="XM_047928015.1"/>
</dbReference>
<dbReference type="GeneID" id="72008747"/>
<feature type="region of interest" description="Disordered" evidence="1">
    <location>
        <begin position="198"/>
        <end position="235"/>
    </location>
</feature>
<evidence type="ECO:0000313" key="3">
    <source>
        <dbReference type="Proteomes" id="UP000814176"/>
    </source>
</evidence>
<evidence type="ECO:0000313" key="2">
    <source>
        <dbReference type="EMBL" id="KAH9830860.1"/>
    </source>
</evidence>
<feature type="compositionally biased region" description="Polar residues" evidence="1">
    <location>
        <begin position="58"/>
        <end position="67"/>
    </location>
</feature>
<gene>
    <name evidence="2" type="ORF">C8Q71DRAFT_862302</name>
</gene>
<comment type="caution">
    <text evidence="2">The sequence shown here is derived from an EMBL/GenBank/DDBJ whole genome shotgun (WGS) entry which is preliminary data.</text>
</comment>
<evidence type="ECO:0000256" key="1">
    <source>
        <dbReference type="SAM" id="MobiDB-lite"/>
    </source>
</evidence>
<feature type="region of interest" description="Disordered" evidence="1">
    <location>
        <begin position="44"/>
        <end position="67"/>
    </location>
</feature>
<proteinExistence type="predicted"/>
<organism evidence="2 3">
    <name type="scientific">Rhodofomes roseus</name>
    <dbReference type="NCBI Taxonomy" id="34475"/>
    <lineage>
        <taxon>Eukaryota</taxon>
        <taxon>Fungi</taxon>
        <taxon>Dikarya</taxon>
        <taxon>Basidiomycota</taxon>
        <taxon>Agaricomycotina</taxon>
        <taxon>Agaricomycetes</taxon>
        <taxon>Polyporales</taxon>
        <taxon>Rhodofomes</taxon>
    </lineage>
</organism>
<reference evidence="2 3" key="1">
    <citation type="journal article" date="2021" name="Environ. Microbiol.">
        <title>Gene family expansions and transcriptome signatures uncover fungal adaptations to wood decay.</title>
        <authorList>
            <person name="Hage H."/>
            <person name="Miyauchi S."/>
            <person name="Viragh M."/>
            <person name="Drula E."/>
            <person name="Min B."/>
            <person name="Chaduli D."/>
            <person name="Navarro D."/>
            <person name="Favel A."/>
            <person name="Norest M."/>
            <person name="Lesage-Meessen L."/>
            <person name="Balint B."/>
            <person name="Merenyi Z."/>
            <person name="de Eugenio L."/>
            <person name="Morin E."/>
            <person name="Martinez A.T."/>
            <person name="Baldrian P."/>
            <person name="Stursova M."/>
            <person name="Martinez M.J."/>
            <person name="Novotny C."/>
            <person name="Magnuson J.K."/>
            <person name="Spatafora J.W."/>
            <person name="Maurice S."/>
            <person name="Pangilinan J."/>
            <person name="Andreopoulos W."/>
            <person name="LaButti K."/>
            <person name="Hundley H."/>
            <person name="Na H."/>
            <person name="Kuo A."/>
            <person name="Barry K."/>
            <person name="Lipzen A."/>
            <person name="Henrissat B."/>
            <person name="Riley R."/>
            <person name="Ahrendt S."/>
            <person name="Nagy L.G."/>
            <person name="Grigoriev I.V."/>
            <person name="Martin F."/>
            <person name="Rosso M.N."/>
        </authorList>
    </citation>
    <scope>NUCLEOTIDE SEQUENCE [LARGE SCALE GENOMIC DNA]</scope>
    <source>
        <strain evidence="2 3">CIRM-BRFM 1785</strain>
    </source>
</reference>
<keyword evidence="3" id="KW-1185">Reference proteome</keyword>
<dbReference type="Proteomes" id="UP000814176">
    <property type="component" value="Unassembled WGS sequence"/>
</dbReference>
<sequence>MPSTPSFVFIPKPSLVPHLAVNPPAPTSVELHNLAVIQPHLPERGGDSLVARPDSSHALDSSSPMTSSAYISRDPRSWCAIILLVLRTALDFAEASARLPNDPNRLVTKGERAWPVCTHPACTTVPRTIDGPRARSIEPKANFDWPAMFDFVVGRGRHERISMWPCSSLLVVANVEERCSRDSQIASTLQNAVVHHAAFHPSHPPFPPPPSSVQQPTPAPYSPNMSNAAERPRVS</sequence>
<name>A0ABQ8K2A0_9APHY</name>
<protein>
    <submittedName>
        <fullName evidence="2">Uncharacterized protein</fullName>
    </submittedName>
</protein>
<feature type="compositionally biased region" description="Pro residues" evidence="1">
    <location>
        <begin position="202"/>
        <end position="221"/>
    </location>
</feature>
<dbReference type="EMBL" id="JADCUA010000029">
    <property type="protein sequence ID" value="KAH9830860.1"/>
    <property type="molecule type" value="Genomic_DNA"/>
</dbReference>
<accession>A0ABQ8K2A0</accession>